<feature type="transmembrane region" description="Helical" evidence="2">
    <location>
        <begin position="129"/>
        <end position="152"/>
    </location>
</feature>
<reference evidence="3 4" key="1">
    <citation type="submission" date="2024-04" db="EMBL/GenBank/DDBJ databases">
        <title>Phyllosticta paracitricarpa is synonymous to the EU quarantine fungus P. citricarpa based on phylogenomic analyses.</title>
        <authorList>
            <consortium name="Lawrence Berkeley National Laboratory"/>
            <person name="Van Ingen-Buijs V.A."/>
            <person name="Van Westerhoven A.C."/>
            <person name="Haridas S."/>
            <person name="Skiadas P."/>
            <person name="Martin F."/>
            <person name="Groenewald J.Z."/>
            <person name="Crous P.W."/>
            <person name="Seidl M.F."/>
        </authorList>
    </citation>
    <scope>NUCLEOTIDE SEQUENCE [LARGE SCALE GENOMIC DNA]</scope>
    <source>
        <strain evidence="3 4">CBS 123371</strain>
    </source>
</reference>
<evidence type="ECO:0000313" key="4">
    <source>
        <dbReference type="Proteomes" id="UP001363622"/>
    </source>
</evidence>
<accession>A0ABR1KJA1</accession>
<dbReference type="Proteomes" id="UP001363622">
    <property type="component" value="Unassembled WGS sequence"/>
</dbReference>
<keyword evidence="4" id="KW-1185">Reference proteome</keyword>
<protein>
    <submittedName>
        <fullName evidence="3">Uncharacterized protein</fullName>
    </submittedName>
</protein>
<evidence type="ECO:0000313" key="3">
    <source>
        <dbReference type="EMBL" id="KAK7515796.1"/>
    </source>
</evidence>
<feature type="transmembrane region" description="Helical" evidence="2">
    <location>
        <begin position="164"/>
        <end position="184"/>
    </location>
</feature>
<sequence>MPCRAVHHENRPPNQPKQNVPTHPFPSTYHYRRKHALLPLPTHHPSDPPACLASLCCPLGIPPTYPPTHSAGRSQTKKPTCLLRHHGQPSLSSFLFSPSLSLLFPPLPPRHHIASCIAPRASCRVVSSAVFVSAVPACLPISFLSFAVAHFVSIRFDSLFAQPFFLSFFFSPVLTPLVLSHRFVRARWVGR</sequence>
<evidence type="ECO:0000256" key="1">
    <source>
        <dbReference type="SAM" id="MobiDB-lite"/>
    </source>
</evidence>
<name>A0ABR1KJA1_9PEZI</name>
<organism evidence="3 4">
    <name type="scientific">Phyllosticta citriasiana</name>
    <dbReference type="NCBI Taxonomy" id="595635"/>
    <lineage>
        <taxon>Eukaryota</taxon>
        <taxon>Fungi</taxon>
        <taxon>Dikarya</taxon>
        <taxon>Ascomycota</taxon>
        <taxon>Pezizomycotina</taxon>
        <taxon>Dothideomycetes</taxon>
        <taxon>Dothideomycetes incertae sedis</taxon>
        <taxon>Botryosphaeriales</taxon>
        <taxon>Phyllostictaceae</taxon>
        <taxon>Phyllosticta</taxon>
    </lineage>
</organism>
<dbReference type="EMBL" id="JBBPHU010000007">
    <property type="protein sequence ID" value="KAK7515796.1"/>
    <property type="molecule type" value="Genomic_DNA"/>
</dbReference>
<keyword evidence="2" id="KW-0472">Membrane</keyword>
<gene>
    <name evidence="3" type="ORF">IWZ03DRAFT_212000</name>
</gene>
<proteinExistence type="predicted"/>
<feature type="compositionally biased region" description="Basic and acidic residues" evidence="1">
    <location>
        <begin position="1"/>
        <end position="11"/>
    </location>
</feature>
<evidence type="ECO:0000256" key="2">
    <source>
        <dbReference type="SAM" id="Phobius"/>
    </source>
</evidence>
<feature type="region of interest" description="Disordered" evidence="1">
    <location>
        <begin position="1"/>
        <end position="26"/>
    </location>
</feature>
<comment type="caution">
    <text evidence="3">The sequence shown here is derived from an EMBL/GenBank/DDBJ whole genome shotgun (WGS) entry which is preliminary data.</text>
</comment>
<keyword evidence="2" id="KW-1133">Transmembrane helix</keyword>
<keyword evidence="2" id="KW-0812">Transmembrane</keyword>